<protein>
    <recommendedName>
        <fullName evidence="6">E3 ubiquitin-protein ligase WAV3</fullName>
    </recommendedName>
</protein>
<keyword evidence="1" id="KW-0863">Zinc-finger</keyword>
<feature type="compositionally biased region" description="Acidic residues" evidence="2">
    <location>
        <begin position="62"/>
        <end position="72"/>
    </location>
</feature>
<evidence type="ECO:0000259" key="4">
    <source>
        <dbReference type="PROSITE" id="PS50234"/>
    </source>
</evidence>
<organism evidence="5">
    <name type="scientific">Ananas comosus var. bracteatus</name>
    <name type="common">red pineapple</name>
    <dbReference type="NCBI Taxonomy" id="296719"/>
    <lineage>
        <taxon>Eukaryota</taxon>
        <taxon>Viridiplantae</taxon>
        <taxon>Streptophyta</taxon>
        <taxon>Embryophyta</taxon>
        <taxon>Tracheophyta</taxon>
        <taxon>Spermatophyta</taxon>
        <taxon>Magnoliopsida</taxon>
        <taxon>Liliopsida</taxon>
        <taxon>Poales</taxon>
        <taxon>Bromeliaceae</taxon>
        <taxon>Bromelioideae</taxon>
        <taxon>Ananas</taxon>
    </lineage>
</organism>
<evidence type="ECO:0008006" key="6">
    <source>
        <dbReference type="Google" id="ProtNLM"/>
    </source>
</evidence>
<dbReference type="InterPro" id="IPR051266">
    <property type="entry name" value="CLCR"/>
</dbReference>
<evidence type="ECO:0000256" key="1">
    <source>
        <dbReference type="PROSITE-ProRule" id="PRU00175"/>
    </source>
</evidence>
<dbReference type="InterPro" id="IPR013083">
    <property type="entry name" value="Znf_RING/FYVE/PHD"/>
</dbReference>
<proteinExistence type="predicted"/>
<dbReference type="PANTHER" id="PTHR10579">
    <property type="entry name" value="CALCIUM-ACTIVATED CHLORIDE CHANNEL REGULATOR"/>
    <property type="match status" value="1"/>
</dbReference>
<dbReference type="Pfam" id="PF17123">
    <property type="entry name" value="zf-RING_11"/>
    <property type="match status" value="1"/>
</dbReference>
<sequence>MNGSSIKKRDCGGKTSGAGNAIPDVSRRFPANQWYFRKSNANNFLPFLPFLDSYDLSIAISEEEGEEEEEENGGGVEPREEGAGAGPLCRGAEDREDAAGSPSSEEAAAVGVSSAAAAAGSSPATTLGPSSSSSSSSLGLLFSKSGSRSSKKTCAICLSSMKSGHGHALFTAECSHTFHFNCISSNVKHGNTICPVCRAKWKELPFHAALPTDPNPGRARINPLNWPQEDGGQMAVIRRLPRVDSSNRPPPRFPLFHPSEPSIFNDDEPLHHLQPETDSGPSSGDSKNVEIKTYSEFPAVQESSSLEDFAVLIHLKAPHASEEASHSPTVETSRAPIDLVTVLDVSGSMAGTKLALLKRAMGFVIQNLGPSDRLSVIAFSSAARRLFHLRRMSDSGRHQALQAVNSLVAGGGTNIAEGLRKSVKVIEERGQKNPVCSIVLLSDGQDTYTISSNGSADRPNYHSLVPPSISLGQSPQIPVHTFGFGMDHDSAAMHFIAEASGGTFSFIEAEGVIQDAFAQCIGGLLSVVVQEMEVSIECVHSGVVLSSIKSGSYTSQVAADGQFGTIKVGDLYADEERDFLLTVNIPPARGETILLEVCCSYKDPLTKETVESEVEQVTIERPKSVSSQIMSIEVDRERNRIQVAEAMSAARAAAERGALNDAVAILQEQRRVLSESLAGRSADRFCLGLDAELREMGERMASRRRYEESGRAYMLSGLSSHLWQRATARGDSTDSGSLVHSYQTPLMADMLQRSQTLVPSPRSGPAAPAIRPVRSFSSHSQPW</sequence>
<evidence type="ECO:0000259" key="3">
    <source>
        <dbReference type="PROSITE" id="PS50089"/>
    </source>
</evidence>
<dbReference type="PANTHER" id="PTHR10579:SF167">
    <property type="entry name" value="OS02G0619600 PROTEIN"/>
    <property type="match status" value="1"/>
</dbReference>
<dbReference type="CDD" id="cd01466">
    <property type="entry name" value="vWA_C3HC4_type"/>
    <property type="match status" value="1"/>
</dbReference>
<feature type="region of interest" description="Disordered" evidence="2">
    <location>
        <begin position="62"/>
        <end position="109"/>
    </location>
</feature>
<evidence type="ECO:0000256" key="2">
    <source>
        <dbReference type="SAM" id="MobiDB-lite"/>
    </source>
</evidence>
<dbReference type="SUPFAM" id="SSF57850">
    <property type="entry name" value="RING/U-box"/>
    <property type="match status" value="1"/>
</dbReference>
<dbReference type="InterPro" id="IPR002035">
    <property type="entry name" value="VWF_A"/>
</dbReference>
<accession>A0A6V7PZ91</accession>
<dbReference type="InterPro" id="IPR001841">
    <property type="entry name" value="Znf_RING"/>
</dbReference>
<feature type="region of interest" description="Disordered" evidence="2">
    <location>
        <begin position="755"/>
        <end position="783"/>
    </location>
</feature>
<dbReference type="SUPFAM" id="SSF53300">
    <property type="entry name" value="vWA-like"/>
    <property type="match status" value="1"/>
</dbReference>
<gene>
    <name evidence="5" type="ORF">CB5_LOCUS19276</name>
</gene>
<feature type="domain" description="RING-type" evidence="3">
    <location>
        <begin position="154"/>
        <end position="198"/>
    </location>
</feature>
<name>A0A6V7PZ91_ANACO</name>
<keyword evidence="1" id="KW-0479">Metal-binding</keyword>
<feature type="region of interest" description="Disordered" evidence="2">
    <location>
        <begin position="1"/>
        <end position="25"/>
    </location>
</feature>
<dbReference type="PROSITE" id="PS50089">
    <property type="entry name" value="ZF_RING_2"/>
    <property type="match status" value="1"/>
</dbReference>
<dbReference type="Gene3D" id="3.40.50.410">
    <property type="entry name" value="von Willebrand factor, type A domain"/>
    <property type="match status" value="1"/>
</dbReference>
<dbReference type="SMART" id="SM00184">
    <property type="entry name" value="RING"/>
    <property type="match status" value="1"/>
</dbReference>
<dbReference type="Pfam" id="PF14624">
    <property type="entry name" value="Vwaint"/>
    <property type="match status" value="1"/>
</dbReference>
<dbReference type="CDD" id="cd23114">
    <property type="entry name" value="RING-H2_WAVH2"/>
    <property type="match status" value="1"/>
</dbReference>
<dbReference type="Gene3D" id="3.30.40.10">
    <property type="entry name" value="Zinc/RING finger domain, C3HC4 (zinc finger)"/>
    <property type="match status" value="1"/>
</dbReference>
<feature type="region of interest" description="Disordered" evidence="2">
    <location>
        <begin position="243"/>
        <end position="288"/>
    </location>
</feature>
<feature type="domain" description="VWFA" evidence="4">
    <location>
        <begin position="338"/>
        <end position="521"/>
    </location>
</feature>
<reference evidence="5" key="1">
    <citation type="submission" date="2020-07" db="EMBL/GenBank/DDBJ databases">
        <authorList>
            <person name="Lin J."/>
        </authorList>
    </citation>
    <scope>NUCLEOTIDE SEQUENCE</scope>
</reference>
<dbReference type="InterPro" id="IPR032838">
    <property type="entry name" value="Vwaint_dom"/>
</dbReference>
<evidence type="ECO:0000313" key="5">
    <source>
        <dbReference type="EMBL" id="CAD1836065.1"/>
    </source>
</evidence>
<dbReference type="SMART" id="SM00327">
    <property type="entry name" value="VWA"/>
    <property type="match status" value="1"/>
</dbReference>
<feature type="compositionally biased region" description="Polar residues" evidence="2">
    <location>
        <begin position="276"/>
        <end position="286"/>
    </location>
</feature>
<dbReference type="AlphaFoldDB" id="A0A6V7PZ91"/>
<keyword evidence="1" id="KW-0862">Zinc</keyword>
<dbReference type="Pfam" id="PF00092">
    <property type="entry name" value="VWA"/>
    <property type="match status" value="1"/>
</dbReference>
<feature type="compositionally biased region" description="Low complexity" evidence="2">
    <location>
        <begin position="99"/>
        <end position="109"/>
    </location>
</feature>
<dbReference type="EMBL" id="LR862153">
    <property type="protein sequence ID" value="CAD1836065.1"/>
    <property type="molecule type" value="Genomic_DNA"/>
</dbReference>
<dbReference type="GO" id="GO:0008270">
    <property type="term" value="F:zinc ion binding"/>
    <property type="evidence" value="ECO:0007669"/>
    <property type="project" value="UniProtKB-KW"/>
</dbReference>
<dbReference type="PROSITE" id="PS50234">
    <property type="entry name" value="VWFA"/>
    <property type="match status" value="1"/>
</dbReference>
<dbReference type="InterPro" id="IPR036465">
    <property type="entry name" value="vWFA_dom_sf"/>
</dbReference>